<keyword evidence="5" id="KW-0521">NADP</keyword>
<gene>
    <name evidence="7" type="ORF">ADN00_02915</name>
</gene>
<comment type="caution">
    <text evidence="7">The sequence shown here is derived from an EMBL/GenBank/DDBJ whole genome shotgun (WGS) entry which is preliminary data.</text>
</comment>
<dbReference type="RefSeq" id="WP_075061474.1">
    <property type="nucleotide sequence ID" value="NZ_LGCL01000013.1"/>
</dbReference>
<dbReference type="PANTHER" id="PTHR43425">
    <property type="entry name" value="OXYGEN-INSENSITIVE NADPH NITROREDUCTASE"/>
    <property type="match status" value="1"/>
</dbReference>
<dbReference type="PIRSF" id="PIRSF005426">
    <property type="entry name" value="Frp"/>
    <property type="match status" value="1"/>
</dbReference>
<keyword evidence="8" id="KW-1185">Reference proteome</keyword>
<protein>
    <submittedName>
        <fullName evidence="7">Nitroreductase</fullName>
    </submittedName>
</protein>
<dbReference type="EMBL" id="LGCL01000013">
    <property type="protein sequence ID" value="KPL79409.1"/>
    <property type="molecule type" value="Genomic_DNA"/>
</dbReference>
<dbReference type="OrthoDB" id="9775805at2"/>
<dbReference type="PANTHER" id="PTHR43425:SF2">
    <property type="entry name" value="OXYGEN-INSENSITIVE NADPH NITROREDUCTASE"/>
    <property type="match status" value="1"/>
</dbReference>
<dbReference type="InterPro" id="IPR029479">
    <property type="entry name" value="Nitroreductase"/>
</dbReference>
<comment type="similarity">
    <text evidence="1 5">Belongs to the flavin oxidoreductase frp family.</text>
</comment>
<dbReference type="GO" id="GO:0016491">
    <property type="term" value="F:oxidoreductase activity"/>
    <property type="evidence" value="ECO:0007669"/>
    <property type="project" value="UniProtKB-UniRule"/>
</dbReference>
<sequence>MNPTLDVLYQRRSVRSYRDEPLAAEHREAILQAAFRAPTAGNMMLYSIIEVEDQVLKDRLAETCDHQPFIARAPWVLVFLADYQRWMDAFAYTAAPQRAAELGLPQRAPQEGDLLLAMSDTIIAAQNAVVAAESLGVGSCYIGDILEQYEVHRQLFNLPRYALPVCMLCFGYPKREDPPALSPRFPAEYILHRDQYHRLEPQDVQAMTAPIEERYHANGNYIAGAQNLPQHVYLRKFTADFSVEMSRSARAMLRAWCGEEE</sequence>
<evidence type="ECO:0000313" key="8">
    <source>
        <dbReference type="Proteomes" id="UP000050417"/>
    </source>
</evidence>
<organism evidence="7 8">
    <name type="scientific">Ornatilinea apprima</name>
    <dbReference type="NCBI Taxonomy" id="1134406"/>
    <lineage>
        <taxon>Bacteria</taxon>
        <taxon>Bacillati</taxon>
        <taxon>Chloroflexota</taxon>
        <taxon>Anaerolineae</taxon>
        <taxon>Anaerolineales</taxon>
        <taxon>Anaerolineaceae</taxon>
        <taxon>Ornatilinea</taxon>
    </lineage>
</organism>
<proteinExistence type="inferred from homology"/>
<dbReference type="Proteomes" id="UP000050417">
    <property type="component" value="Unassembled WGS sequence"/>
</dbReference>
<dbReference type="InterPro" id="IPR000415">
    <property type="entry name" value="Nitroreductase-like"/>
</dbReference>
<dbReference type="InterPro" id="IPR016446">
    <property type="entry name" value="Flavin_OxRdtase_Frp"/>
</dbReference>
<accession>A0A0P6XH32</accession>
<dbReference type="SUPFAM" id="SSF55469">
    <property type="entry name" value="FMN-dependent nitroreductase-like"/>
    <property type="match status" value="1"/>
</dbReference>
<reference evidence="7 8" key="1">
    <citation type="submission" date="2015-07" db="EMBL/GenBank/DDBJ databases">
        <title>Genome sequence of Ornatilinea apprima DSM 23815.</title>
        <authorList>
            <person name="Hemp J."/>
            <person name="Ward L.M."/>
            <person name="Pace L.A."/>
            <person name="Fischer W.W."/>
        </authorList>
    </citation>
    <scope>NUCLEOTIDE SEQUENCE [LARGE SCALE GENOMIC DNA]</scope>
    <source>
        <strain evidence="7 8">P3M-1</strain>
    </source>
</reference>
<dbReference type="Gene3D" id="3.40.109.10">
    <property type="entry name" value="NADH Oxidase"/>
    <property type="match status" value="1"/>
</dbReference>
<evidence type="ECO:0000256" key="5">
    <source>
        <dbReference type="PIRNR" id="PIRNR005426"/>
    </source>
</evidence>
<evidence type="ECO:0000256" key="4">
    <source>
        <dbReference type="ARBA" id="ARBA00023002"/>
    </source>
</evidence>
<keyword evidence="2 5" id="KW-0285">Flavoprotein</keyword>
<name>A0A0P6XH32_9CHLR</name>
<dbReference type="PATRIC" id="fig|1134406.4.peg.2218"/>
<evidence type="ECO:0000256" key="1">
    <source>
        <dbReference type="ARBA" id="ARBA00008366"/>
    </source>
</evidence>
<keyword evidence="3 5" id="KW-0288">FMN</keyword>
<evidence type="ECO:0000259" key="6">
    <source>
        <dbReference type="Pfam" id="PF00881"/>
    </source>
</evidence>
<evidence type="ECO:0000256" key="3">
    <source>
        <dbReference type="ARBA" id="ARBA00022643"/>
    </source>
</evidence>
<feature type="domain" description="Nitroreductase" evidence="6">
    <location>
        <begin position="9"/>
        <end position="172"/>
    </location>
</feature>
<keyword evidence="4 5" id="KW-0560">Oxidoreductase</keyword>
<dbReference type="AlphaFoldDB" id="A0A0P6XH32"/>
<dbReference type="STRING" id="1134406.ADN00_02915"/>
<dbReference type="Pfam" id="PF00881">
    <property type="entry name" value="Nitroreductase"/>
    <property type="match status" value="1"/>
</dbReference>
<evidence type="ECO:0000256" key="2">
    <source>
        <dbReference type="ARBA" id="ARBA00022630"/>
    </source>
</evidence>
<evidence type="ECO:0000313" key="7">
    <source>
        <dbReference type="EMBL" id="KPL79409.1"/>
    </source>
</evidence>